<protein>
    <recommendedName>
        <fullName evidence="4">Transglutaminase-like domain-containing protein</fullName>
    </recommendedName>
</protein>
<gene>
    <name evidence="2" type="ORF">GCM10022280_16540</name>
</gene>
<dbReference type="EMBL" id="BAABBQ010000001">
    <property type="protein sequence ID" value="GAA4017894.1"/>
    <property type="molecule type" value="Genomic_DNA"/>
</dbReference>
<organism evidence="2 3">
    <name type="scientific">Sphingomonas swuensis</name>
    <dbReference type="NCBI Taxonomy" id="977800"/>
    <lineage>
        <taxon>Bacteria</taxon>
        <taxon>Pseudomonadati</taxon>
        <taxon>Pseudomonadota</taxon>
        <taxon>Alphaproteobacteria</taxon>
        <taxon>Sphingomonadales</taxon>
        <taxon>Sphingomonadaceae</taxon>
        <taxon>Sphingomonas</taxon>
    </lineage>
</organism>
<name>A0ABP7SYJ8_9SPHN</name>
<evidence type="ECO:0008006" key="4">
    <source>
        <dbReference type="Google" id="ProtNLM"/>
    </source>
</evidence>
<proteinExistence type="predicted"/>
<dbReference type="Proteomes" id="UP001500235">
    <property type="component" value="Unassembled WGS sequence"/>
</dbReference>
<evidence type="ECO:0000256" key="1">
    <source>
        <dbReference type="SAM" id="Coils"/>
    </source>
</evidence>
<keyword evidence="3" id="KW-1185">Reference proteome</keyword>
<reference evidence="3" key="1">
    <citation type="journal article" date="2019" name="Int. J. Syst. Evol. Microbiol.">
        <title>The Global Catalogue of Microorganisms (GCM) 10K type strain sequencing project: providing services to taxonomists for standard genome sequencing and annotation.</title>
        <authorList>
            <consortium name="The Broad Institute Genomics Platform"/>
            <consortium name="The Broad Institute Genome Sequencing Center for Infectious Disease"/>
            <person name="Wu L."/>
            <person name="Ma J."/>
        </authorList>
    </citation>
    <scope>NUCLEOTIDE SEQUENCE [LARGE SCALE GENOMIC DNA]</scope>
    <source>
        <strain evidence="3">JCM 17563</strain>
    </source>
</reference>
<evidence type="ECO:0000313" key="3">
    <source>
        <dbReference type="Proteomes" id="UP001500235"/>
    </source>
</evidence>
<evidence type="ECO:0000313" key="2">
    <source>
        <dbReference type="EMBL" id="GAA4017894.1"/>
    </source>
</evidence>
<feature type="coiled-coil region" evidence="1">
    <location>
        <begin position="212"/>
        <end position="239"/>
    </location>
</feature>
<keyword evidence="1" id="KW-0175">Coiled coil</keyword>
<accession>A0ABP7SYJ8</accession>
<sequence length="270" mass="30238">MPRIQESFDPFLSGISSVDEIMSVLATVDPTATNLQRLDQADALLRRRFVHGYSYLTFDQNWAGAALRLFWDDLASPVRADDILKFRRGACSQQALVFQEISRRLGFDYATVSIPGHYAAAARIDGKWYVYDANREVLARRYPFEWIATGDPRLSSIYSPELAAQLIDDGRNGRIRLRDVNRNSAENAALLQSATDLFSRFGWLVVLALCAALEAGSRLARLRIRLEAAEQAVHSLSAADEIASNLIFFPPPLEQRGRRLHAIDRADALA</sequence>
<comment type="caution">
    <text evidence="2">The sequence shown here is derived from an EMBL/GenBank/DDBJ whole genome shotgun (WGS) entry which is preliminary data.</text>
</comment>